<dbReference type="InParanoid" id="F0ZK39"/>
<dbReference type="PANTHER" id="PTHR32488">
    <property type="entry name" value="UPF0746 PROTEIN DDB_G0280785-RELATED"/>
    <property type="match status" value="1"/>
</dbReference>
<evidence type="ECO:0000313" key="1">
    <source>
        <dbReference type="EMBL" id="EGC35692.1"/>
    </source>
</evidence>
<dbReference type="GeneID" id="10500971"/>
<dbReference type="KEGG" id="dpp:DICPUDRAFT_151929"/>
<proteinExistence type="predicted"/>
<dbReference type="Proteomes" id="UP000001064">
    <property type="component" value="Unassembled WGS sequence"/>
</dbReference>
<name>F0ZK39_DICPU</name>
<dbReference type="EMBL" id="GL871051">
    <property type="protein sequence ID" value="EGC35692.1"/>
    <property type="molecule type" value="Genomic_DNA"/>
</dbReference>
<dbReference type="PANTHER" id="PTHR32488:SF76">
    <property type="entry name" value="ANKYRIN REPEAT-CONTAINING PROTEIN-RELATED"/>
    <property type="match status" value="1"/>
</dbReference>
<accession>F0ZK39</accession>
<sequence>MDSKNKRKQSDNSNLTLDSSTMEIGINKQPRLEINESNEKSNSSNGELVFWKVFRNNVIFKKIFSNFKFNHIFTYDRVIGTIYIFKNFSNAKAIIIDKVMSKNYCIRNLLEVDIIISRVTKNTKENKEFFIKLFSTFPYYSKNTHEPPQFEDSQYWLQFIVESNNIPAYQAYITVFKLDQKKIISALKKFDPEDLDLDKLYKMQVYLESVGIKVNLVSLNDAIQTFPYKKKLKSLIKFYNTIIKKHTPNKKQILIAQQLNGPIDLNQLNQTQLNSTIDDISISGDQSLKDLKPTIHKIFKYLYSINKSNHSDRKNPYCKPILYYVYFKAQSKANLINNTRKDKKNKVLKSIDLFIDSNSFFEKTLFISNTDSCKDFQKSVIDTNFIPTESKTFFSFQRVIISTGDMALIDYLFSKFKNFCCFGDSHIYETLSLINKEEVFNYFYEKVESINSDRNSLWPYVSEELLENYEKLMKNDSKKFSISQLRNPHKFNLKNLERALRNPSLYIVQDNVGINSFNSVFCLKLYYGEQDLVISILEMLISLEKNSDYLLNIVQIAGSYQSRLIYKLLHWVFRDLSDQDIIDSFRKKDSSLIIRSGICPTNNQKYQIKIHEYNCHIFLFLWKCGRFDAFFKVFSYDFLDNFYNDDLSLTLCPLKLVDYFLESNNIEENEYFNGLIIKSAATGILSVFKAILIKKPSILKIKDIKNPTSIYSNKELKEIVATTIDNNNLELTHFLLQHINFSKKDLNYLNKL</sequence>
<dbReference type="RefSeq" id="XP_003287792.1">
    <property type="nucleotide sequence ID" value="XM_003287744.1"/>
</dbReference>
<keyword evidence="2" id="KW-1185">Reference proteome</keyword>
<dbReference type="VEuPathDB" id="AmoebaDB:DICPUDRAFT_151929"/>
<dbReference type="AlphaFoldDB" id="F0ZK39"/>
<dbReference type="InterPro" id="IPR051904">
    <property type="entry name" value="UPF0746_actin_org"/>
</dbReference>
<evidence type="ECO:0000313" key="2">
    <source>
        <dbReference type="Proteomes" id="UP000001064"/>
    </source>
</evidence>
<gene>
    <name evidence="1" type="ORF">DICPUDRAFT_151929</name>
</gene>
<protein>
    <submittedName>
        <fullName evidence="1">Uncharacterized protein</fullName>
    </submittedName>
</protein>
<organism evidence="1 2">
    <name type="scientific">Dictyostelium purpureum</name>
    <name type="common">Slime mold</name>
    <dbReference type="NCBI Taxonomy" id="5786"/>
    <lineage>
        <taxon>Eukaryota</taxon>
        <taxon>Amoebozoa</taxon>
        <taxon>Evosea</taxon>
        <taxon>Eumycetozoa</taxon>
        <taxon>Dictyostelia</taxon>
        <taxon>Dictyosteliales</taxon>
        <taxon>Dictyosteliaceae</taxon>
        <taxon>Dictyostelium</taxon>
    </lineage>
</organism>
<reference evidence="2" key="1">
    <citation type="journal article" date="2011" name="Genome Biol.">
        <title>Comparative genomics of the social amoebae Dictyostelium discoideum and Dictyostelium purpureum.</title>
        <authorList>
            <consortium name="US DOE Joint Genome Institute (JGI-PGF)"/>
            <person name="Sucgang R."/>
            <person name="Kuo A."/>
            <person name="Tian X."/>
            <person name="Salerno W."/>
            <person name="Parikh A."/>
            <person name="Feasley C.L."/>
            <person name="Dalin E."/>
            <person name="Tu H."/>
            <person name="Huang E."/>
            <person name="Barry K."/>
            <person name="Lindquist E."/>
            <person name="Shapiro H."/>
            <person name="Bruce D."/>
            <person name="Schmutz J."/>
            <person name="Salamov A."/>
            <person name="Fey P."/>
            <person name="Gaudet P."/>
            <person name="Anjard C."/>
            <person name="Babu M.M."/>
            <person name="Basu S."/>
            <person name="Bushmanova Y."/>
            <person name="van der Wel H."/>
            <person name="Katoh-Kurasawa M."/>
            <person name="Dinh C."/>
            <person name="Coutinho P.M."/>
            <person name="Saito T."/>
            <person name="Elias M."/>
            <person name="Schaap P."/>
            <person name="Kay R.R."/>
            <person name="Henrissat B."/>
            <person name="Eichinger L."/>
            <person name="Rivero F."/>
            <person name="Putnam N.H."/>
            <person name="West C.M."/>
            <person name="Loomis W.F."/>
            <person name="Chisholm R.L."/>
            <person name="Shaulsky G."/>
            <person name="Strassmann J.E."/>
            <person name="Queller D.C."/>
            <person name="Kuspa A."/>
            <person name="Grigoriev I.V."/>
        </authorList>
    </citation>
    <scope>NUCLEOTIDE SEQUENCE [LARGE SCALE GENOMIC DNA]</scope>
    <source>
        <strain evidence="2">QSDP1</strain>
    </source>
</reference>